<protein>
    <submittedName>
        <fullName evidence="1">Uncharacterized protein</fullName>
    </submittedName>
</protein>
<dbReference type="EMBL" id="LJCS01000011">
    <property type="protein sequence ID" value="KOY62848.1"/>
    <property type="molecule type" value="Genomic_DNA"/>
</dbReference>
<dbReference type="AlphaFoldDB" id="A0A5B0X8Q2"/>
<keyword evidence="3" id="KW-1185">Reference proteome</keyword>
<dbReference type="Proteomes" id="UP000322184">
    <property type="component" value="Unassembled WGS sequence"/>
</dbReference>
<reference evidence="1 4" key="2">
    <citation type="submission" date="2019-09" db="EMBL/GenBank/DDBJ databases">
        <title>Whole genome sequence of Photorhabdus heterorhabditis strain ETL (Enterobacteriales: Enterobacteriaceae) a bacterial symbiont of Heterorhabditis zealandica strain ETL (Rhabditida: Heterorhabditidae).</title>
        <authorList>
            <person name="Lulamba T.E."/>
            <person name="Serepa-Dlamini M.H."/>
        </authorList>
    </citation>
    <scope>NUCLEOTIDE SEQUENCE [LARGE SCALE GENOMIC DNA]</scope>
    <source>
        <strain evidence="1 4">ETL</strain>
    </source>
</reference>
<evidence type="ECO:0000313" key="4">
    <source>
        <dbReference type="Proteomes" id="UP000322184"/>
    </source>
</evidence>
<proteinExistence type="predicted"/>
<gene>
    <name evidence="2" type="ORF">AM629_06455</name>
    <name evidence="1" type="ORF">F0L16_01255</name>
</gene>
<evidence type="ECO:0000313" key="3">
    <source>
        <dbReference type="Proteomes" id="UP000037727"/>
    </source>
</evidence>
<organism evidence="1 4">
    <name type="scientific">Photorhabdus heterorhabditis</name>
    <dbReference type="NCBI Taxonomy" id="880156"/>
    <lineage>
        <taxon>Bacteria</taxon>
        <taxon>Pseudomonadati</taxon>
        <taxon>Pseudomonadota</taxon>
        <taxon>Gammaproteobacteria</taxon>
        <taxon>Enterobacterales</taxon>
        <taxon>Morganellaceae</taxon>
        <taxon>Photorhabdus</taxon>
    </lineage>
</organism>
<evidence type="ECO:0000313" key="1">
    <source>
        <dbReference type="EMBL" id="KAA1195770.1"/>
    </source>
</evidence>
<dbReference type="RefSeq" id="WP_054477249.1">
    <property type="nucleotide sequence ID" value="NZ_CAWMRL010000011.1"/>
</dbReference>
<dbReference type="Proteomes" id="UP000037727">
    <property type="component" value="Unassembled WGS sequence"/>
</dbReference>
<reference evidence="2 3" key="1">
    <citation type="submission" date="2015-09" db="EMBL/GenBank/DDBJ databases">
        <title>Draft genome sequence and assembly of Photorhabdus sp. VMG, a bacterial symbiont associated with Heterorhabditis zealandica.</title>
        <authorList>
            <person name="Naidoo S."/>
            <person name="Featherston J."/>
            <person name="Mothupi B."/>
            <person name="Gray V.M."/>
        </authorList>
    </citation>
    <scope>NUCLEOTIDE SEQUENCE [LARGE SCALE GENOMIC DNA]</scope>
    <source>
        <strain evidence="2 3">VMG</strain>
    </source>
</reference>
<comment type="caution">
    <text evidence="1">The sequence shown here is derived from an EMBL/GenBank/DDBJ whole genome shotgun (WGS) entry which is preliminary data.</text>
</comment>
<dbReference type="EMBL" id="VTUW01000001">
    <property type="protein sequence ID" value="KAA1195770.1"/>
    <property type="molecule type" value="Genomic_DNA"/>
</dbReference>
<evidence type="ECO:0000313" key="2">
    <source>
        <dbReference type="EMBL" id="KOY62848.1"/>
    </source>
</evidence>
<accession>A0A5B0X8Q2</accession>
<dbReference type="OrthoDB" id="6607969at2"/>
<sequence length="73" mass="8481">MANIKQYRIEIKDSGKQQEANIFIREGEEVDGALPKEITVRRVMYPAGDLNKKEVLVDRFIRKLESNGFKKEV</sequence>
<name>A0A5B0X8Q2_9GAMM</name>